<evidence type="ECO:0000313" key="1">
    <source>
        <dbReference type="EMBL" id="KAE9632309.1"/>
    </source>
</evidence>
<protein>
    <submittedName>
        <fullName evidence="1">Uncharacterized protein</fullName>
    </submittedName>
</protein>
<dbReference type="AlphaFoldDB" id="A0A6A4RKD4"/>
<comment type="caution">
    <text evidence="1">The sequence shown here is derived from an EMBL/GenBank/DDBJ whole genome shotgun (WGS) entry which is preliminary data.</text>
</comment>
<dbReference type="InterPro" id="IPR045534">
    <property type="entry name" value="DUF6428"/>
</dbReference>
<sequence length="163" mass="17512">MTHETTTLNSVVTLLKLQNVEAPLVFETNEGEIGGGYHVTELKQAFITSIDCGGNIDDWRETHVQLLDGQTGEHMNVGKFAAIADKSMAKVQHLGEAPLYFEFALKNKGLRRYQIEALTPDASKIKVLLTEGQAVCKPAAAGKAVETANGCCSSKSPKSACCT</sequence>
<proteinExistence type="predicted"/>
<reference evidence="1 2" key="1">
    <citation type="submission" date="2019-12" db="EMBL/GenBank/DDBJ databases">
        <authorList>
            <person name="Zhang Y.-J."/>
        </authorList>
    </citation>
    <scope>NUCLEOTIDE SEQUENCE [LARGE SCALE GENOMIC DNA]</scope>
    <source>
        <strain evidence="1 2">H18S-6</strain>
    </source>
</reference>
<dbReference type="RefSeq" id="WP_158976237.1">
    <property type="nucleotide sequence ID" value="NZ_WSFO01000001.1"/>
</dbReference>
<dbReference type="EMBL" id="WSFO01000001">
    <property type="protein sequence ID" value="KAE9632309.1"/>
    <property type="molecule type" value="Genomic_DNA"/>
</dbReference>
<dbReference type="Proteomes" id="UP000441586">
    <property type="component" value="Unassembled WGS sequence"/>
</dbReference>
<name>A0A6A4RKD4_9RHOB</name>
<gene>
    <name evidence="1" type="ORF">GP644_00595</name>
</gene>
<accession>A0A6A4RKD4</accession>
<organism evidence="1 2">
    <name type="scientific">Parasedimentitalea maritima</name>
    <dbReference type="NCBI Taxonomy" id="2578117"/>
    <lineage>
        <taxon>Bacteria</taxon>
        <taxon>Pseudomonadati</taxon>
        <taxon>Pseudomonadota</taxon>
        <taxon>Alphaproteobacteria</taxon>
        <taxon>Rhodobacterales</taxon>
        <taxon>Paracoccaceae</taxon>
        <taxon>Parasedimentitalea</taxon>
    </lineage>
</organism>
<dbReference type="Pfam" id="PF20001">
    <property type="entry name" value="DUF6428"/>
    <property type="match status" value="1"/>
</dbReference>
<evidence type="ECO:0000313" key="2">
    <source>
        <dbReference type="Proteomes" id="UP000441586"/>
    </source>
</evidence>